<dbReference type="InterPro" id="IPR038726">
    <property type="entry name" value="PDDEXK_AddAB-type"/>
</dbReference>
<evidence type="ECO:0000256" key="14">
    <source>
        <dbReference type="PROSITE-ProRule" id="PRU00560"/>
    </source>
</evidence>
<evidence type="ECO:0000256" key="3">
    <source>
        <dbReference type="ARBA" id="ARBA00022763"/>
    </source>
</evidence>
<dbReference type="EC" id="5.6.2.4" evidence="12"/>
<evidence type="ECO:0000256" key="13">
    <source>
        <dbReference type="ARBA" id="ARBA00048988"/>
    </source>
</evidence>
<gene>
    <name evidence="17" type="ORF">GCM10022393_35910</name>
</gene>
<keyword evidence="8" id="KW-0238">DNA-binding</keyword>
<reference evidence="18" key="1">
    <citation type="journal article" date="2019" name="Int. J. Syst. Evol. Microbiol.">
        <title>The Global Catalogue of Microorganisms (GCM) 10K type strain sequencing project: providing services to taxonomists for standard genome sequencing and annotation.</title>
        <authorList>
            <consortium name="The Broad Institute Genomics Platform"/>
            <consortium name="The Broad Institute Genome Sequencing Center for Infectious Disease"/>
            <person name="Wu L."/>
            <person name="Ma J."/>
        </authorList>
    </citation>
    <scope>NUCLEOTIDE SEQUENCE [LARGE SCALE GENOMIC DNA]</scope>
    <source>
        <strain evidence="18">JCM 17106</strain>
    </source>
</reference>
<dbReference type="RefSeq" id="WP_344929797.1">
    <property type="nucleotide sequence ID" value="NZ_BAABCW010000020.1"/>
</dbReference>
<keyword evidence="1" id="KW-0540">Nuclease</keyword>
<dbReference type="Pfam" id="PF12705">
    <property type="entry name" value="PDDEXK_1"/>
    <property type="match status" value="1"/>
</dbReference>
<dbReference type="Proteomes" id="UP001500459">
    <property type="component" value="Unassembled WGS sequence"/>
</dbReference>
<keyword evidence="3" id="KW-0227">DNA damage</keyword>
<evidence type="ECO:0000256" key="4">
    <source>
        <dbReference type="ARBA" id="ARBA00022801"/>
    </source>
</evidence>
<accession>A0ABP6UTX8</accession>
<keyword evidence="18" id="KW-1185">Reference proteome</keyword>
<dbReference type="InterPro" id="IPR027417">
    <property type="entry name" value="P-loop_NTPase"/>
</dbReference>
<dbReference type="Pfam" id="PF00580">
    <property type="entry name" value="UvrD-helicase"/>
    <property type="match status" value="1"/>
</dbReference>
<proteinExistence type="predicted"/>
<dbReference type="PROSITE" id="PS51217">
    <property type="entry name" value="UVRD_HELICASE_CTER"/>
    <property type="match status" value="1"/>
</dbReference>
<dbReference type="InterPro" id="IPR000212">
    <property type="entry name" value="DNA_helicase_UvrD/REP"/>
</dbReference>
<evidence type="ECO:0000313" key="18">
    <source>
        <dbReference type="Proteomes" id="UP001500459"/>
    </source>
</evidence>
<dbReference type="InterPro" id="IPR014017">
    <property type="entry name" value="DNA_helicase_UvrD-like_C"/>
</dbReference>
<evidence type="ECO:0000313" key="17">
    <source>
        <dbReference type="EMBL" id="GAA3518623.1"/>
    </source>
</evidence>
<dbReference type="Gene3D" id="3.90.320.10">
    <property type="match status" value="1"/>
</dbReference>
<keyword evidence="5 14" id="KW-0347">Helicase</keyword>
<evidence type="ECO:0000256" key="9">
    <source>
        <dbReference type="ARBA" id="ARBA00023204"/>
    </source>
</evidence>
<evidence type="ECO:0000256" key="7">
    <source>
        <dbReference type="ARBA" id="ARBA00022840"/>
    </source>
</evidence>
<comment type="catalytic activity">
    <reaction evidence="13">
        <text>ATP + H2O = ADP + phosphate + H(+)</text>
        <dbReference type="Rhea" id="RHEA:13065"/>
        <dbReference type="ChEBI" id="CHEBI:15377"/>
        <dbReference type="ChEBI" id="CHEBI:15378"/>
        <dbReference type="ChEBI" id="CHEBI:30616"/>
        <dbReference type="ChEBI" id="CHEBI:43474"/>
        <dbReference type="ChEBI" id="CHEBI:456216"/>
        <dbReference type="EC" id="5.6.2.4"/>
    </reaction>
</comment>
<keyword evidence="6" id="KW-0269">Exonuclease</keyword>
<evidence type="ECO:0000259" key="16">
    <source>
        <dbReference type="PROSITE" id="PS51217"/>
    </source>
</evidence>
<dbReference type="SUPFAM" id="SSF52540">
    <property type="entry name" value="P-loop containing nucleoside triphosphate hydrolases"/>
    <property type="match status" value="1"/>
</dbReference>
<keyword evidence="10" id="KW-0413">Isomerase</keyword>
<sequence length="1050" mass="120716">MNPQHAFTIYNAAAGAGKTYTVVKAYLIKLLTGEFQESYKNVLAITFTNKAVAEMKSRVLESLVGINNATPSFKYQQLINDIISETGIDKKLLKQKADRILKSILHNYAGFDIVTIDTFTHRVIRTFAKDLEIPMNFEIEMDTDSLIEEGVDALIAKVGLNEELTKTLIDFALSKLEDDKSWDITIELNKIAKLLFSENDRIYLDKLLDKSIHNFTELKTVLTAKIKADQKKIVAIAEGIIQSIQVAGLVFEDFTRKSIPSHFVKLKNLEFKGVFKSVWSQNIETASFYNKTLDVVKKEAIDSLRPLIEKAFLETKERALQLKLYENIIKNIIPLSVLNAIDKEIRNIKKERNILLISEFNKIISDAIKDQPAPFIYERLGERYRDYFIDEFQDTSELQWQNMIPLIDNAIATETLAGKRGQLTIVGDAKQAIYRWRGGKAEQFINLSLDENPFSVKEKRVRNLPRNYRSCKGIIKFNNDLFTFLSNDFSNELYQKLYLLGNNQEYNDKEGGYVNVSFVEAKNVEEENEVYPDKVYETIIALTKKGYELSQICVLTRRQKEGTAIADVLVEKGIPIISSETLLLKNDPRVCFIIDLLTWYVNPDDLLAKIAVLHFMTERFSIDEKHSFLQKMVSIDKSSFITELTLYGVDFNFYQLDVKPCYDGIEYIINSFDLTATAPAYLQFFLDTVFSYTQKFGEGLIGFLTYWERKKDTLSIIAPAGEEAVMMMTIHKAKGLEFPCVIYPYANVDIYKELEPKTWLPVAKEDFEGFEDVFINYNKELSELGPEALRIVNHRQSQLELDNLNILYVALTRAEEQLYIISKVELNAKGESNFNKFSGKFINYLKHIGIWNNDQLSYDFGIATKPEQIKTAVKSSTESIVLTKFDNALKKHKVHIITNAGKLWDTAQATAIEKGNLIHDLMASIYVYKDIDDVIIRAQESGMITVSEKDTLYKELKMVLDHPELAPFFSEDKEVLNERDIMAQGHMYRPDRIIIDTEKKATIIDYKTGEHKTVYTNQLLLYGELLENMGYHIDRKILVYFNDELTLKYL</sequence>
<keyword evidence="9" id="KW-0234">DNA repair</keyword>
<evidence type="ECO:0000256" key="6">
    <source>
        <dbReference type="ARBA" id="ARBA00022839"/>
    </source>
</evidence>
<organism evidence="17 18">
    <name type="scientific">Aquimarina addita</name>
    <dbReference type="NCBI Taxonomy" id="870485"/>
    <lineage>
        <taxon>Bacteria</taxon>
        <taxon>Pseudomonadati</taxon>
        <taxon>Bacteroidota</taxon>
        <taxon>Flavobacteriia</taxon>
        <taxon>Flavobacteriales</taxon>
        <taxon>Flavobacteriaceae</taxon>
        <taxon>Aquimarina</taxon>
    </lineage>
</organism>
<dbReference type="PROSITE" id="PS51198">
    <property type="entry name" value="UVRD_HELICASE_ATP_BIND"/>
    <property type="match status" value="1"/>
</dbReference>
<evidence type="ECO:0000256" key="2">
    <source>
        <dbReference type="ARBA" id="ARBA00022741"/>
    </source>
</evidence>
<feature type="binding site" evidence="14">
    <location>
        <begin position="12"/>
        <end position="19"/>
    </location>
    <ligand>
        <name>ATP</name>
        <dbReference type="ChEBI" id="CHEBI:30616"/>
    </ligand>
</feature>
<keyword evidence="7 14" id="KW-0067">ATP-binding</keyword>
<dbReference type="Gene3D" id="3.40.50.300">
    <property type="entry name" value="P-loop containing nucleotide triphosphate hydrolases"/>
    <property type="match status" value="3"/>
</dbReference>
<evidence type="ECO:0000256" key="8">
    <source>
        <dbReference type="ARBA" id="ARBA00023125"/>
    </source>
</evidence>
<evidence type="ECO:0000256" key="1">
    <source>
        <dbReference type="ARBA" id="ARBA00022722"/>
    </source>
</evidence>
<dbReference type="InterPro" id="IPR014016">
    <property type="entry name" value="UvrD-like_ATP-bd"/>
</dbReference>
<evidence type="ECO:0000259" key="15">
    <source>
        <dbReference type="PROSITE" id="PS51198"/>
    </source>
</evidence>
<feature type="domain" description="UvrD-like helicase ATP-binding" evidence="15">
    <location>
        <begin position="1"/>
        <end position="471"/>
    </location>
</feature>
<keyword evidence="4 14" id="KW-0378">Hydrolase</keyword>
<evidence type="ECO:0000256" key="11">
    <source>
        <dbReference type="ARBA" id="ARBA00034617"/>
    </source>
</evidence>
<evidence type="ECO:0000256" key="12">
    <source>
        <dbReference type="ARBA" id="ARBA00034808"/>
    </source>
</evidence>
<dbReference type="Pfam" id="PF13361">
    <property type="entry name" value="UvrD_C"/>
    <property type="match status" value="2"/>
</dbReference>
<comment type="caution">
    <text evidence="17">The sequence shown here is derived from an EMBL/GenBank/DDBJ whole genome shotgun (WGS) entry which is preliminary data.</text>
</comment>
<comment type="catalytic activity">
    <reaction evidence="11">
        <text>Couples ATP hydrolysis with the unwinding of duplex DNA by translocating in the 3'-5' direction.</text>
        <dbReference type="EC" id="5.6.2.4"/>
    </reaction>
</comment>
<feature type="domain" description="UvrD-like helicase C-terminal" evidence="16">
    <location>
        <begin position="490"/>
        <end position="735"/>
    </location>
</feature>
<dbReference type="PANTHER" id="PTHR11070">
    <property type="entry name" value="UVRD / RECB / PCRA DNA HELICASE FAMILY MEMBER"/>
    <property type="match status" value="1"/>
</dbReference>
<dbReference type="InterPro" id="IPR011604">
    <property type="entry name" value="PDDEXK-like_dom_sf"/>
</dbReference>
<dbReference type="PANTHER" id="PTHR11070:SF67">
    <property type="entry name" value="DNA 3'-5' HELICASE"/>
    <property type="match status" value="1"/>
</dbReference>
<name>A0ABP6UTX8_9FLAO</name>
<dbReference type="EMBL" id="BAABCW010000020">
    <property type="protein sequence ID" value="GAA3518623.1"/>
    <property type="molecule type" value="Genomic_DNA"/>
</dbReference>
<evidence type="ECO:0000256" key="5">
    <source>
        <dbReference type="ARBA" id="ARBA00022806"/>
    </source>
</evidence>
<evidence type="ECO:0000256" key="10">
    <source>
        <dbReference type="ARBA" id="ARBA00023235"/>
    </source>
</evidence>
<protein>
    <recommendedName>
        <fullName evidence="12">DNA 3'-5' helicase</fullName>
        <ecNumber evidence="12">5.6.2.4</ecNumber>
    </recommendedName>
</protein>
<keyword evidence="2 14" id="KW-0547">Nucleotide-binding</keyword>
<dbReference type="Gene3D" id="1.10.3170.10">
    <property type="entry name" value="Recbcd, chain B, domain 2"/>
    <property type="match status" value="1"/>
</dbReference>